<dbReference type="GeneID" id="30410869"/>
<dbReference type="OrthoDB" id="52962at2157"/>
<keyword evidence="2" id="KW-0378">Hydrolase</keyword>
<sequence>MKKETSMAKLIERFYEAASMQRWNDHIRPVELTELDKQAHKMVIAYVIAKFEEKDRDADVDWKKLIEGGIFEFLHRTVLTDLKPPVFHKMMDEKEEDLNKHVLKQLEEDFKGINREFRENFESYFFEPSYAKFEKRILQAAHYLATNWEFKIIYHTAPFIYGIEETRAAIENQIEDHYDLIGVQKLSLEKKSYGFVDLCGQLRFQERWAHSPRIPKTSVLGHMYIVAINAYLFSLENGACPKRLYNNFFAGLFHDLPEVMTKDIISPVKRSVEGLEDIIKEYEENQMNTKLLPLLPHSWRREMRYFTENEFENKVKIKGELLKGIDFRELNTKYNSDEFSPVDGKLIKACDKLAAFIEADLSIKHSITSKHLEEGRKNIYDDFKSKKVSGTDFGLIFDHFKRKSFKIDF</sequence>
<dbReference type="STRING" id="118062.MCBB_0003"/>
<dbReference type="KEGG" id="mcub:MCBB_0003"/>
<keyword evidence="3" id="KW-1185">Reference proteome</keyword>
<dbReference type="GO" id="GO:0016787">
    <property type="term" value="F:hydrolase activity"/>
    <property type="evidence" value="ECO:0007669"/>
    <property type="project" value="UniProtKB-KW"/>
</dbReference>
<evidence type="ECO:0000313" key="3">
    <source>
        <dbReference type="Proteomes" id="UP000094707"/>
    </source>
</evidence>
<dbReference type="AlphaFoldDB" id="A0A1D3KYZ1"/>
<organism evidence="2 3">
    <name type="scientific">Methanobacterium congolense</name>
    <dbReference type="NCBI Taxonomy" id="118062"/>
    <lineage>
        <taxon>Archaea</taxon>
        <taxon>Methanobacteriati</taxon>
        <taxon>Methanobacteriota</taxon>
        <taxon>Methanomada group</taxon>
        <taxon>Methanobacteria</taxon>
        <taxon>Methanobacteriales</taxon>
        <taxon>Methanobacteriaceae</taxon>
        <taxon>Methanobacterium</taxon>
    </lineage>
</organism>
<gene>
    <name evidence="2" type="ORF">MCBB_0003</name>
</gene>
<reference evidence="2 3" key="1">
    <citation type="submission" date="2016-08" db="EMBL/GenBank/DDBJ databases">
        <authorList>
            <person name="Seilhamer J.J."/>
        </authorList>
    </citation>
    <scope>NUCLEOTIDE SEQUENCE [LARGE SCALE GENOMIC DNA]</scope>
    <source>
        <strain evidence="2">Buetzberg</strain>
    </source>
</reference>
<dbReference type="Gene3D" id="1.10.3210.10">
    <property type="entry name" value="Hypothetical protein af1432"/>
    <property type="match status" value="2"/>
</dbReference>
<evidence type="ECO:0000259" key="1">
    <source>
        <dbReference type="Pfam" id="PF13023"/>
    </source>
</evidence>
<dbReference type="EMBL" id="LT607756">
    <property type="protein sequence ID" value="SCG84592.1"/>
    <property type="molecule type" value="Genomic_DNA"/>
</dbReference>
<proteinExistence type="predicted"/>
<protein>
    <submittedName>
        <fullName evidence="2">HAD superfamily hydrolase</fullName>
    </submittedName>
</protein>
<dbReference type="PATRIC" id="fig|129848.4.peg.3"/>
<accession>A0A1D3KYZ1</accession>
<feature type="domain" description="HD" evidence="1">
    <location>
        <begin position="199"/>
        <end position="379"/>
    </location>
</feature>
<dbReference type="Proteomes" id="UP000094707">
    <property type="component" value="Chromosome I"/>
</dbReference>
<dbReference type="SUPFAM" id="SSF109604">
    <property type="entry name" value="HD-domain/PDEase-like"/>
    <property type="match status" value="2"/>
</dbReference>
<dbReference type="RefSeq" id="WP_084789717.1">
    <property type="nucleotide sequence ID" value="NZ_LT607756.1"/>
</dbReference>
<dbReference type="InterPro" id="IPR006674">
    <property type="entry name" value="HD_domain"/>
</dbReference>
<name>A0A1D3KYZ1_9EURY</name>
<dbReference type="Pfam" id="PF13023">
    <property type="entry name" value="HD_3"/>
    <property type="match status" value="1"/>
</dbReference>
<evidence type="ECO:0000313" key="2">
    <source>
        <dbReference type="EMBL" id="SCG84592.1"/>
    </source>
</evidence>